<feature type="transmembrane region" description="Helical" evidence="1">
    <location>
        <begin position="127"/>
        <end position="146"/>
    </location>
</feature>
<feature type="transmembrane region" description="Helical" evidence="1">
    <location>
        <begin position="12"/>
        <end position="33"/>
    </location>
</feature>
<evidence type="ECO:0000313" key="2">
    <source>
        <dbReference type="Proteomes" id="UP000887575"/>
    </source>
</evidence>
<protein>
    <submittedName>
        <fullName evidence="3">MARVEL domain-containing protein</fullName>
    </submittedName>
</protein>
<keyword evidence="1" id="KW-1133">Transmembrane helix</keyword>
<accession>A0AAF3FM57</accession>
<organism evidence="2 3">
    <name type="scientific">Mesorhabditis belari</name>
    <dbReference type="NCBI Taxonomy" id="2138241"/>
    <lineage>
        <taxon>Eukaryota</taxon>
        <taxon>Metazoa</taxon>
        <taxon>Ecdysozoa</taxon>
        <taxon>Nematoda</taxon>
        <taxon>Chromadorea</taxon>
        <taxon>Rhabditida</taxon>
        <taxon>Rhabditina</taxon>
        <taxon>Rhabditomorpha</taxon>
        <taxon>Rhabditoidea</taxon>
        <taxon>Rhabditidae</taxon>
        <taxon>Mesorhabditinae</taxon>
        <taxon>Mesorhabditis</taxon>
    </lineage>
</organism>
<sequence length="147" mass="16670">MGLEAIASIPGVLSIVATLLSFAELFSICFIWVDGSVYWYIYIDHYGWHLLFAPCVFTVFVFSVFLLFSIIFGRDLVNTYGKQLTLICYGVCMALLFVAGCFIAWYASKASKAKNTTLKPRYIAASIFDWVNFLVYLALFVLTMLFQ</sequence>
<feature type="transmembrane region" description="Helical" evidence="1">
    <location>
        <begin position="45"/>
        <end position="72"/>
    </location>
</feature>
<reference evidence="3" key="1">
    <citation type="submission" date="2024-02" db="UniProtKB">
        <authorList>
            <consortium name="WormBaseParasite"/>
        </authorList>
    </citation>
    <scope>IDENTIFICATION</scope>
</reference>
<name>A0AAF3FM57_9BILA</name>
<feature type="transmembrane region" description="Helical" evidence="1">
    <location>
        <begin position="84"/>
        <end position="107"/>
    </location>
</feature>
<proteinExistence type="predicted"/>
<keyword evidence="1" id="KW-0472">Membrane</keyword>
<keyword evidence="2" id="KW-1185">Reference proteome</keyword>
<dbReference type="Proteomes" id="UP000887575">
    <property type="component" value="Unassembled WGS sequence"/>
</dbReference>
<dbReference type="AlphaFoldDB" id="A0AAF3FM57"/>
<evidence type="ECO:0000313" key="3">
    <source>
        <dbReference type="WBParaSite" id="MBELARI_LOCUS7847"/>
    </source>
</evidence>
<evidence type="ECO:0000256" key="1">
    <source>
        <dbReference type="SAM" id="Phobius"/>
    </source>
</evidence>
<keyword evidence="1" id="KW-0812">Transmembrane</keyword>
<dbReference type="WBParaSite" id="MBELARI_LOCUS7847">
    <property type="protein sequence ID" value="MBELARI_LOCUS7847"/>
    <property type="gene ID" value="MBELARI_LOCUS7847"/>
</dbReference>